<evidence type="ECO:0000256" key="1">
    <source>
        <dbReference type="ARBA" id="ARBA00004123"/>
    </source>
</evidence>
<dbReference type="InterPro" id="IPR011025">
    <property type="entry name" value="GproteinA_insert"/>
</dbReference>
<dbReference type="AlphaFoldDB" id="A0A6J5UXL9"/>
<evidence type="ECO:0000256" key="10">
    <source>
        <dbReference type="ARBA" id="ARBA00060880"/>
    </source>
</evidence>
<keyword evidence="8" id="KW-0807">Transducer</keyword>
<dbReference type="PANTHER" id="PTHR10218:SF317">
    <property type="entry name" value="EXTRA-LARGE GUANINE NUCLEOTIDE-BINDING PROTEIN 3-LIKE"/>
    <property type="match status" value="1"/>
</dbReference>
<evidence type="ECO:0000256" key="7">
    <source>
        <dbReference type="ARBA" id="ARBA00023134"/>
    </source>
</evidence>
<dbReference type="PRINTS" id="PR00318">
    <property type="entry name" value="GPROTEINA"/>
</dbReference>
<evidence type="ECO:0000313" key="14">
    <source>
        <dbReference type="EMBL" id="CAB4281436.1"/>
    </source>
</evidence>
<keyword evidence="4" id="KW-0863">Zinc-finger</keyword>
<keyword evidence="7 11" id="KW-0342">GTP-binding</keyword>
<feature type="binding site" evidence="11">
    <location>
        <position position="829"/>
    </location>
    <ligand>
        <name>GTP</name>
        <dbReference type="ChEBI" id="CHEBI:37565"/>
    </ligand>
</feature>
<dbReference type="GO" id="GO:0031683">
    <property type="term" value="F:G-protein beta/gamma-subunit complex binding"/>
    <property type="evidence" value="ECO:0007669"/>
    <property type="project" value="InterPro"/>
</dbReference>
<feature type="compositionally biased region" description="Acidic residues" evidence="13">
    <location>
        <begin position="170"/>
        <end position="179"/>
    </location>
</feature>
<dbReference type="CDD" id="cd00066">
    <property type="entry name" value="G-alpha"/>
    <property type="match status" value="1"/>
</dbReference>
<dbReference type="SMART" id="SM00275">
    <property type="entry name" value="G_alpha"/>
    <property type="match status" value="1"/>
</dbReference>
<protein>
    <recommendedName>
        <fullName evidence="16">PH domain-containing protein</fullName>
    </recommendedName>
</protein>
<keyword evidence="6" id="KW-0106">Calcium</keyword>
<dbReference type="GO" id="GO:0003924">
    <property type="term" value="F:GTPase activity"/>
    <property type="evidence" value="ECO:0007669"/>
    <property type="project" value="InterPro"/>
</dbReference>
<feature type="binding site" evidence="12">
    <location>
        <position position="486"/>
    </location>
    <ligand>
        <name>Mg(2+)</name>
        <dbReference type="ChEBI" id="CHEBI:18420"/>
    </ligand>
</feature>
<dbReference type="InterPro" id="IPR011011">
    <property type="entry name" value="Znf_FYVE_PHD"/>
</dbReference>
<evidence type="ECO:0000256" key="9">
    <source>
        <dbReference type="ARBA" id="ARBA00023242"/>
    </source>
</evidence>
<dbReference type="GO" id="GO:0007188">
    <property type="term" value="P:adenylate cyclase-modulating G protein-coupled receptor signaling pathway"/>
    <property type="evidence" value="ECO:0007669"/>
    <property type="project" value="TreeGrafter"/>
</dbReference>
<evidence type="ECO:0000256" key="2">
    <source>
        <dbReference type="ARBA" id="ARBA00022723"/>
    </source>
</evidence>
<reference evidence="14 15" key="1">
    <citation type="submission" date="2020-05" db="EMBL/GenBank/DDBJ databases">
        <authorList>
            <person name="Campoy J."/>
            <person name="Schneeberger K."/>
            <person name="Spophaly S."/>
        </authorList>
    </citation>
    <scope>NUCLEOTIDE SEQUENCE [LARGE SCALE GENOMIC DNA]</scope>
    <source>
        <strain evidence="14">PruArmRojPasFocal</strain>
    </source>
</reference>
<comment type="similarity">
    <text evidence="10">Belongs to the G-alpha family. XLG subfamily.</text>
</comment>
<feature type="compositionally biased region" description="Polar residues" evidence="13">
    <location>
        <begin position="141"/>
        <end position="150"/>
    </location>
</feature>
<dbReference type="GO" id="GO:0001664">
    <property type="term" value="F:G protein-coupled receptor binding"/>
    <property type="evidence" value="ECO:0007669"/>
    <property type="project" value="TreeGrafter"/>
</dbReference>
<dbReference type="GO" id="GO:0005634">
    <property type="term" value="C:nucleus"/>
    <property type="evidence" value="ECO:0007669"/>
    <property type="project" value="UniProtKB-SubCell"/>
</dbReference>
<dbReference type="Pfam" id="PF00503">
    <property type="entry name" value="G-alpha"/>
    <property type="match status" value="1"/>
</dbReference>
<accession>A0A6J5UXL9</accession>
<keyword evidence="12" id="KW-0460">Magnesium</keyword>
<dbReference type="GO" id="GO:0005737">
    <property type="term" value="C:cytoplasm"/>
    <property type="evidence" value="ECO:0007669"/>
    <property type="project" value="TreeGrafter"/>
</dbReference>
<dbReference type="GO" id="GO:0005525">
    <property type="term" value="F:GTP binding"/>
    <property type="evidence" value="ECO:0007669"/>
    <property type="project" value="UniProtKB-KW"/>
</dbReference>
<dbReference type="Gene3D" id="3.40.50.300">
    <property type="entry name" value="P-loop containing nucleotide triphosphate hydrolases"/>
    <property type="match status" value="1"/>
</dbReference>
<keyword evidence="5" id="KW-0862">Zinc</keyword>
<dbReference type="Proteomes" id="UP000507222">
    <property type="component" value="Unassembled WGS sequence"/>
</dbReference>
<dbReference type="Gene3D" id="1.10.400.10">
    <property type="entry name" value="GI Alpha 1, domain 2-like"/>
    <property type="match status" value="1"/>
</dbReference>
<evidence type="ECO:0000256" key="8">
    <source>
        <dbReference type="ARBA" id="ARBA00023224"/>
    </source>
</evidence>
<keyword evidence="9" id="KW-0539">Nucleus</keyword>
<dbReference type="SUPFAM" id="SSF52540">
    <property type="entry name" value="P-loop containing nucleoside triphosphate hydrolases"/>
    <property type="match status" value="1"/>
</dbReference>
<gene>
    <name evidence="14" type="ORF">CURHAP_LOCUS34510</name>
</gene>
<comment type="subcellular location">
    <subcellularLocation>
        <location evidence="1">Nucleus</location>
    </subcellularLocation>
</comment>
<dbReference type="FunFam" id="3.40.50.300:FF:000720">
    <property type="entry name" value="Guanine nucleotide-binding protein G(k) subunit alpha"/>
    <property type="match status" value="1"/>
</dbReference>
<keyword evidence="2 12" id="KW-0479">Metal-binding</keyword>
<proteinExistence type="inferred from homology"/>
<dbReference type="InterPro" id="IPR001019">
    <property type="entry name" value="Gprotein_alpha_su"/>
</dbReference>
<dbReference type="FunFam" id="1.10.400.10:FF:000005">
    <property type="entry name" value="Extra-large guanine nucleotide-binding protein 3"/>
    <property type="match status" value="1"/>
</dbReference>
<feature type="binding site" evidence="11">
    <location>
        <begin position="763"/>
        <end position="766"/>
    </location>
    <ligand>
        <name>GTP</name>
        <dbReference type="ChEBI" id="CHEBI:37565"/>
    </ligand>
</feature>
<dbReference type="SUPFAM" id="SSF57903">
    <property type="entry name" value="FYVE/PHD zinc finger"/>
    <property type="match status" value="1"/>
</dbReference>
<dbReference type="EMBL" id="CAEKDK010000005">
    <property type="protein sequence ID" value="CAB4281436.1"/>
    <property type="molecule type" value="Genomic_DNA"/>
</dbReference>
<evidence type="ECO:0000256" key="3">
    <source>
        <dbReference type="ARBA" id="ARBA00022741"/>
    </source>
</evidence>
<evidence type="ECO:0008006" key="16">
    <source>
        <dbReference type="Google" id="ProtNLM"/>
    </source>
</evidence>
<dbReference type="SUPFAM" id="SSF47895">
    <property type="entry name" value="Transducin (alpha subunit), insertion domain"/>
    <property type="match status" value="1"/>
</dbReference>
<keyword evidence="3 11" id="KW-0547">Nucleotide-binding</keyword>
<evidence type="ECO:0000256" key="4">
    <source>
        <dbReference type="ARBA" id="ARBA00022771"/>
    </source>
</evidence>
<evidence type="ECO:0000256" key="5">
    <source>
        <dbReference type="ARBA" id="ARBA00022833"/>
    </source>
</evidence>
<feature type="binding site" evidence="12">
    <location>
        <position position="654"/>
    </location>
    <ligand>
        <name>Mg(2+)</name>
        <dbReference type="ChEBI" id="CHEBI:18420"/>
    </ligand>
</feature>
<evidence type="ECO:0000256" key="6">
    <source>
        <dbReference type="ARBA" id="ARBA00022837"/>
    </source>
</evidence>
<evidence type="ECO:0000256" key="12">
    <source>
        <dbReference type="PIRSR" id="PIRSR601019-2"/>
    </source>
</evidence>
<organism evidence="14 15">
    <name type="scientific">Prunus armeniaca</name>
    <name type="common">Apricot</name>
    <name type="synonym">Armeniaca vulgaris</name>
    <dbReference type="NCBI Taxonomy" id="36596"/>
    <lineage>
        <taxon>Eukaryota</taxon>
        <taxon>Viridiplantae</taxon>
        <taxon>Streptophyta</taxon>
        <taxon>Embryophyta</taxon>
        <taxon>Tracheophyta</taxon>
        <taxon>Spermatophyta</taxon>
        <taxon>Magnoliopsida</taxon>
        <taxon>eudicotyledons</taxon>
        <taxon>Gunneridae</taxon>
        <taxon>Pentapetalae</taxon>
        <taxon>rosids</taxon>
        <taxon>fabids</taxon>
        <taxon>Rosales</taxon>
        <taxon>Rosaceae</taxon>
        <taxon>Amygdaloideae</taxon>
        <taxon>Amygdaleae</taxon>
        <taxon>Prunus</taxon>
    </lineage>
</organism>
<evidence type="ECO:0000313" key="15">
    <source>
        <dbReference type="Proteomes" id="UP000507222"/>
    </source>
</evidence>
<dbReference type="GO" id="GO:0005834">
    <property type="term" value="C:heterotrimeric G-protein complex"/>
    <property type="evidence" value="ECO:0007669"/>
    <property type="project" value="TreeGrafter"/>
</dbReference>
<sequence length="879" mass="98906">MASEAEDEKSWKDLLRKMLPAGAPLPDEEHLDYSIAVEYQGPPLPYDDLPRVDPVQIDSLQTSSVTSLSVSDLSSIPVAVPVAQKLSRFNRVRNGAGVKEPRSSSTASSSAPKSQLDLQNDREGSEFEGADQGFSSELPVQDSNPQQKPIGTTGGKRAAVVTFNTPRDSENEDDLENDNEADRSSSPQSSATEPVGSPIAWASSPGRRTNKRGICSRCGKGNRLKEREWCLVCDAKFCSNCLLKAMGSMPEGRKCVSCIGQPIDESKRSSLGKCSRILSRVCSPLEIRQIMKAEKECPANQLRPEQLVVNGRLLREEELAEILGCELPPQKLKPGRYWYDKDSGLWGKEGEKPDRIISSKLNVGGKLRFDASNGNTKVFMNGREITKTERRVLKLAKVQCPPDTHFWVYDDGSYEEEGQNNIKGNIWGKASTRFICSLFSLPVPPGNQHGANEDPTTPSSRSVPEYLEQGRVQKLLLFGLEGSGTSTIFKQAKFLYGNKFTPEELQNIKLMIQSNMYKYLSILLEGRERFEEEALTENRATSSAAEESPSVVDESEQCIYAINQRFKHFSDWLLDIMATGDLDAFFPAATREYAPIVDEVWKDSAIQETYKRREELHCLPEVAKYFLDRAIEISSNEYEPSENDILYAEGVTQSNGLAFIEFSFDDRSAMSELYNENYECPPPLTKYQLIRINSKGLNDGCKWLEMFEDVRAVIFCVALSDYDQMWAQGNGLLCNKMLASRDLFESLVRHPCFRNTPFVLLLNKYDAFEAKINLVPLSVCEWLKDFSPVKPHGNMQSLAQQAYYYAAVKFKELYSSITGEKLFVAQTRAREGTSVDEAFKYIREILKWDDEKNDNFFAINGDDSFYSTEMSSSPYVRQE</sequence>
<evidence type="ECO:0000256" key="13">
    <source>
        <dbReference type="SAM" id="MobiDB-lite"/>
    </source>
</evidence>
<dbReference type="PROSITE" id="PS51882">
    <property type="entry name" value="G_ALPHA"/>
    <property type="match status" value="1"/>
</dbReference>
<dbReference type="PANTHER" id="PTHR10218">
    <property type="entry name" value="GTP-BINDING PROTEIN ALPHA SUBUNIT"/>
    <property type="match status" value="1"/>
</dbReference>
<dbReference type="GO" id="GO:0008270">
    <property type="term" value="F:zinc ion binding"/>
    <property type="evidence" value="ECO:0007669"/>
    <property type="project" value="UniProtKB-KW"/>
</dbReference>
<name>A0A6J5UXL9_PRUAR</name>
<feature type="region of interest" description="Disordered" evidence="13">
    <location>
        <begin position="89"/>
        <end position="210"/>
    </location>
</feature>
<dbReference type="InterPro" id="IPR027417">
    <property type="entry name" value="P-loop_NTPase"/>
</dbReference>
<evidence type="ECO:0000256" key="11">
    <source>
        <dbReference type="PIRSR" id="PIRSR601019-1"/>
    </source>
</evidence>